<dbReference type="AlphaFoldDB" id="A0A1H7TRW4"/>
<dbReference type="Pfam" id="PF13374">
    <property type="entry name" value="TPR_10"/>
    <property type="match status" value="1"/>
</dbReference>
<feature type="domain" description="Protein kinase" evidence="6">
    <location>
        <begin position="75"/>
        <end position="352"/>
    </location>
</feature>
<dbReference type="Gene3D" id="1.10.510.10">
    <property type="entry name" value="Transferase(Phosphotransferase) domain 1"/>
    <property type="match status" value="1"/>
</dbReference>
<keyword evidence="1" id="KW-0808">Transferase</keyword>
<evidence type="ECO:0000256" key="3">
    <source>
        <dbReference type="ARBA" id="ARBA00022777"/>
    </source>
</evidence>
<dbReference type="PROSITE" id="PS00108">
    <property type="entry name" value="PROTEIN_KINASE_ST"/>
    <property type="match status" value="1"/>
</dbReference>
<dbReference type="PANTHER" id="PTHR43289:SF6">
    <property type="entry name" value="SERINE_THREONINE-PROTEIN KINASE NEKL-3"/>
    <property type="match status" value="1"/>
</dbReference>
<dbReference type="SUPFAM" id="SSF48452">
    <property type="entry name" value="TPR-like"/>
    <property type="match status" value="2"/>
</dbReference>
<dbReference type="PANTHER" id="PTHR43289">
    <property type="entry name" value="MITOGEN-ACTIVATED PROTEIN KINASE KINASE KINASE 20-RELATED"/>
    <property type="match status" value="1"/>
</dbReference>
<dbReference type="Proteomes" id="UP000182719">
    <property type="component" value="Unassembled WGS sequence"/>
</dbReference>
<dbReference type="PROSITE" id="PS00107">
    <property type="entry name" value="PROTEIN_KINASE_ATP"/>
    <property type="match status" value="1"/>
</dbReference>
<dbReference type="GO" id="GO:0005524">
    <property type="term" value="F:ATP binding"/>
    <property type="evidence" value="ECO:0007669"/>
    <property type="project" value="UniProtKB-UniRule"/>
</dbReference>
<dbReference type="SUPFAM" id="SSF56112">
    <property type="entry name" value="Protein kinase-like (PK-like)"/>
    <property type="match status" value="1"/>
</dbReference>
<keyword evidence="7" id="KW-0723">Serine/threonine-protein kinase</keyword>
<evidence type="ECO:0000256" key="1">
    <source>
        <dbReference type="ARBA" id="ARBA00022679"/>
    </source>
</evidence>
<feature type="binding site" evidence="5">
    <location>
        <position position="104"/>
    </location>
    <ligand>
        <name>ATP</name>
        <dbReference type="ChEBI" id="CHEBI:30616"/>
    </ligand>
</feature>
<accession>A0A1H7TRW4</accession>
<keyword evidence="8" id="KW-1185">Reference proteome</keyword>
<dbReference type="Gene3D" id="3.30.200.20">
    <property type="entry name" value="Phosphorylase Kinase, domain 1"/>
    <property type="match status" value="1"/>
</dbReference>
<evidence type="ECO:0000313" key="8">
    <source>
        <dbReference type="Proteomes" id="UP000182719"/>
    </source>
</evidence>
<sequence>MGKIAPGMACPSETTLSDLLGGGLPEGRRDQVLAHVEQCVGCQRALAAGASSRPDLVTEAEPGEELMPGATVSRYVVLERIGQGAMGVVYAARDPHLARRVALKVLRPEGHRVEALQRRLLREAQALARLSDPHVIAVHDVGTSGDRVFLAMDLVEGCTLAEWLREPRGWREVLRVFREAGQGLAAAHAAGLVHRDFKPANVLIGRDGRVRVTDFGLALCQEAPGPWEGGGSGEDSGLALTRTGALLGTPAYMAPELLEGRFADALSDQFGFCVALYEALYGQRPFEGHSLEELGQSARAGRVGRSARGSQVPAWVRRVVLQGLSPQPGQRFASMEALLEALRKGRSRHTRLWAMGALTLAGLLGMGVEHKVHQREARCRQEVERLGAAWNPERRERAREAFRAVGTPYALAAWQHASMQLEAYASRWRTLRAEACLQEERGATGPSQSAVCLDARLWRLASVTGVLERADARTAQNAQQLVASLEDLSECADAPARPGPPLPPEGIRPQVDAARRTLTEAQALLDAGRYAEGLAVTEALLQLLPGLDYRPLEAEVRLVHGRLQGLEGALPKAEESLYKALWAAEAGRDEVLAARAWIFLLWTVGEQGGRTGDAEKLVQHARAAVEGLGRERFPAIATDLNLRLGILRLNQGLLEQADKELRQGLTLSREALGADNLLTSYLVSSLGRVRSRQGRHAEALALYREAWEMRERLWGSEHPVLALHLNNIAIELLALGQREEAVATWRRSLRLLEANRPPGHPSFVAPLTNLASVQRSLGQLDEARQSLERALLIAERSKGQDHPLTASVLSELGKVAQDSHRLGEALTYHQEAVRRVQRALGPDTPRAAAPQTALGEAYLQAGNPREARRELTRALRLWEAETGTEGASVSVALRPLAELERGQGAFHRALEHCARALEVDERVQGREAPDVALDLACLAEVHLAQGESARALPLLERALTLHTRAPKDPLEEGWASFLLARALWAQRGEAERARARALAEAARSQMEGLGLRARERARQVVAWQRQVEAR</sequence>
<dbReference type="InterPro" id="IPR011009">
    <property type="entry name" value="Kinase-like_dom_sf"/>
</dbReference>
<keyword evidence="4 5" id="KW-0067">ATP-binding</keyword>
<dbReference type="Pfam" id="PF13424">
    <property type="entry name" value="TPR_12"/>
    <property type="match status" value="3"/>
</dbReference>
<keyword evidence="2 5" id="KW-0547">Nucleotide-binding</keyword>
<organism evidence="7 8">
    <name type="scientific">Stigmatella aurantiaca</name>
    <dbReference type="NCBI Taxonomy" id="41"/>
    <lineage>
        <taxon>Bacteria</taxon>
        <taxon>Pseudomonadati</taxon>
        <taxon>Myxococcota</taxon>
        <taxon>Myxococcia</taxon>
        <taxon>Myxococcales</taxon>
        <taxon>Cystobacterineae</taxon>
        <taxon>Archangiaceae</taxon>
        <taxon>Stigmatella</taxon>
    </lineage>
</organism>
<dbReference type="EMBL" id="FOAP01000009">
    <property type="protein sequence ID" value="SEL87662.1"/>
    <property type="molecule type" value="Genomic_DNA"/>
</dbReference>
<proteinExistence type="predicted"/>
<dbReference type="InterPro" id="IPR008271">
    <property type="entry name" value="Ser/Thr_kinase_AS"/>
</dbReference>
<protein>
    <submittedName>
        <fullName evidence="7">Serine/threonine protein kinase</fullName>
    </submittedName>
</protein>
<reference evidence="8" key="1">
    <citation type="submission" date="2016-10" db="EMBL/GenBank/DDBJ databases">
        <authorList>
            <person name="Varghese N."/>
            <person name="Submissions S."/>
        </authorList>
    </citation>
    <scope>NUCLEOTIDE SEQUENCE [LARGE SCALE GENOMIC DNA]</scope>
    <source>
        <strain evidence="8">DSM 17044</strain>
    </source>
</reference>
<gene>
    <name evidence="7" type="ORF">SAMN05444354_109147</name>
</gene>
<dbReference type="PROSITE" id="PS50011">
    <property type="entry name" value="PROTEIN_KINASE_DOM"/>
    <property type="match status" value="1"/>
</dbReference>
<dbReference type="Pfam" id="PF00069">
    <property type="entry name" value="Pkinase"/>
    <property type="match status" value="1"/>
</dbReference>
<name>A0A1H7TRW4_STIAU</name>
<evidence type="ECO:0000256" key="5">
    <source>
        <dbReference type="PROSITE-ProRule" id="PRU10141"/>
    </source>
</evidence>
<dbReference type="SMART" id="SM00028">
    <property type="entry name" value="TPR"/>
    <property type="match status" value="8"/>
</dbReference>
<evidence type="ECO:0000259" key="6">
    <source>
        <dbReference type="PROSITE" id="PS50011"/>
    </source>
</evidence>
<evidence type="ECO:0000256" key="2">
    <source>
        <dbReference type="ARBA" id="ARBA00022741"/>
    </source>
</evidence>
<dbReference type="InterPro" id="IPR017441">
    <property type="entry name" value="Protein_kinase_ATP_BS"/>
</dbReference>
<keyword evidence="3 7" id="KW-0418">Kinase</keyword>
<dbReference type="GO" id="GO:0004674">
    <property type="term" value="F:protein serine/threonine kinase activity"/>
    <property type="evidence" value="ECO:0007669"/>
    <property type="project" value="UniProtKB-KW"/>
</dbReference>
<dbReference type="InterPro" id="IPR019734">
    <property type="entry name" value="TPR_rpt"/>
</dbReference>
<dbReference type="InterPro" id="IPR000719">
    <property type="entry name" value="Prot_kinase_dom"/>
</dbReference>
<evidence type="ECO:0000313" key="7">
    <source>
        <dbReference type="EMBL" id="SEL87662.1"/>
    </source>
</evidence>
<dbReference type="Gene3D" id="1.25.40.10">
    <property type="entry name" value="Tetratricopeptide repeat domain"/>
    <property type="match status" value="3"/>
</dbReference>
<evidence type="ECO:0000256" key="4">
    <source>
        <dbReference type="ARBA" id="ARBA00022840"/>
    </source>
</evidence>
<dbReference type="InterPro" id="IPR011990">
    <property type="entry name" value="TPR-like_helical_dom_sf"/>
</dbReference>
<dbReference type="CDD" id="cd14014">
    <property type="entry name" value="STKc_PknB_like"/>
    <property type="match status" value="1"/>
</dbReference>